<evidence type="ECO:0000256" key="1">
    <source>
        <dbReference type="SAM" id="MobiDB-lite"/>
    </source>
</evidence>
<dbReference type="STRING" id="1855912.LuPra_04250"/>
<evidence type="ECO:0000313" key="3">
    <source>
        <dbReference type="Proteomes" id="UP000076079"/>
    </source>
</evidence>
<feature type="region of interest" description="Disordered" evidence="1">
    <location>
        <begin position="162"/>
        <end position="184"/>
    </location>
</feature>
<feature type="compositionally biased region" description="Low complexity" evidence="1">
    <location>
        <begin position="22"/>
        <end position="47"/>
    </location>
</feature>
<evidence type="ECO:0000313" key="2">
    <source>
        <dbReference type="EMBL" id="AMY11006.1"/>
    </source>
</evidence>
<organism evidence="2 3">
    <name type="scientific">Luteitalea pratensis</name>
    <dbReference type="NCBI Taxonomy" id="1855912"/>
    <lineage>
        <taxon>Bacteria</taxon>
        <taxon>Pseudomonadati</taxon>
        <taxon>Acidobacteriota</taxon>
        <taxon>Vicinamibacteria</taxon>
        <taxon>Vicinamibacterales</taxon>
        <taxon>Vicinamibacteraceae</taxon>
        <taxon>Luteitalea</taxon>
    </lineage>
</organism>
<dbReference type="KEGG" id="abac:LuPra_04250"/>
<dbReference type="AlphaFoldDB" id="A0A143PRP3"/>
<accession>A0A143PRP3</accession>
<feature type="compositionally biased region" description="Basic and acidic residues" evidence="1">
    <location>
        <begin position="170"/>
        <end position="180"/>
    </location>
</feature>
<sequence length="227" mass="23985">MNPIVIALFATALLAPDFTQDQPNAPQAPQAAQPAQPRTPQPAQAPQGEERERMMPPPPPAAPPPPGERRPAPTRNVKIDVTITDQTGSAAPMKKVVSIILADGRPGGVRSMTSVPLVWGGPNRELPLNVDATAMVTPEQKVLLDLRFNYASVSVMPPVGAGAGPAPVTEEEKARDRDMTAPRPAFGNITENLAVLLSQNVPIVVARSADAATDRTVTVEVKAEILK</sequence>
<protein>
    <submittedName>
        <fullName evidence="2">Uncharacterized protein</fullName>
    </submittedName>
</protein>
<reference evidence="2 3" key="1">
    <citation type="journal article" date="2016" name="Genome Announc.">
        <title>First Complete Genome Sequence of a Subdivision 6 Acidobacterium Strain.</title>
        <authorList>
            <person name="Huang S."/>
            <person name="Vieira S."/>
            <person name="Bunk B."/>
            <person name="Riedel T."/>
            <person name="Sproer C."/>
            <person name="Overmann J."/>
        </authorList>
    </citation>
    <scope>NUCLEOTIDE SEQUENCE [LARGE SCALE GENOMIC DNA]</scope>
    <source>
        <strain evidence="3">DSM 100886 HEG_-6_39</strain>
    </source>
</reference>
<name>A0A143PRP3_LUTPR</name>
<dbReference type="Proteomes" id="UP000076079">
    <property type="component" value="Chromosome"/>
</dbReference>
<feature type="compositionally biased region" description="Pro residues" evidence="1">
    <location>
        <begin position="55"/>
        <end position="66"/>
    </location>
</feature>
<gene>
    <name evidence="2" type="ORF">LuPra_04250</name>
</gene>
<feature type="region of interest" description="Disordered" evidence="1">
    <location>
        <begin position="19"/>
        <end position="73"/>
    </location>
</feature>
<reference evidence="3" key="2">
    <citation type="submission" date="2016-04" db="EMBL/GenBank/DDBJ databases">
        <title>First Complete Genome Sequence of a Subdivision 6 Acidobacterium.</title>
        <authorList>
            <person name="Huang S."/>
            <person name="Vieira S."/>
            <person name="Bunk B."/>
            <person name="Riedel T."/>
            <person name="Sproeer C."/>
            <person name="Overmann J."/>
        </authorList>
    </citation>
    <scope>NUCLEOTIDE SEQUENCE [LARGE SCALE GENOMIC DNA]</scope>
    <source>
        <strain evidence="3">DSM 100886 HEG_-6_39</strain>
    </source>
</reference>
<dbReference type="RefSeq" id="WP_110172595.1">
    <property type="nucleotide sequence ID" value="NZ_CP015136.1"/>
</dbReference>
<keyword evidence="3" id="KW-1185">Reference proteome</keyword>
<dbReference type="EMBL" id="CP015136">
    <property type="protein sequence ID" value="AMY11006.1"/>
    <property type="molecule type" value="Genomic_DNA"/>
</dbReference>
<proteinExistence type="predicted"/>